<dbReference type="RefSeq" id="WP_212774163.1">
    <property type="nucleotide sequence ID" value="NZ_AP024601.1"/>
</dbReference>
<dbReference type="PANTHER" id="PTHR11877">
    <property type="entry name" value="HYDROXYMETHYLGLUTARYL-COA SYNTHASE"/>
    <property type="match status" value="1"/>
</dbReference>
<evidence type="ECO:0000313" key="7">
    <source>
        <dbReference type="EMBL" id="BCU80853.1"/>
    </source>
</evidence>
<keyword evidence="3" id="KW-0012">Acyltransferase</keyword>
<keyword evidence="2" id="KW-0808">Transferase</keyword>
<dbReference type="AlphaFoldDB" id="A0A8D5ZN11"/>
<evidence type="ECO:0000256" key="2">
    <source>
        <dbReference type="ARBA" id="ARBA00022679"/>
    </source>
</evidence>
<keyword evidence="8" id="KW-1185">Reference proteome</keyword>
<proteinExistence type="inferred from homology"/>
<feature type="domain" description="Chalcone/stilbene synthase N-terminal" evidence="5">
    <location>
        <begin position="3"/>
        <end position="199"/>
    </location>
</feature>
<dbReference type="InterPro" id="IPR012328">
    <property type="entry name" value="Chalcone/stilbene_synt_C"/>
</dbReference>
<reference evidence="7" key="2">
    <citation type="journal article" date="2021" name="Microbiol. Resour. Announc.">
        <title>Complete Genome Sequence of Polycladomyces abyssicola JIR-001T, Isolated from Hemipelagic Sediment in Deep Seawater.</title>
        <authorList>
            <person name="Tsubouchi T."/>
            <person name="Kaneko Y."/>
        </authorList>
    </citation>
    <scope>NUCLEOTIDE SEQUENCE</scope>
    <source>
        <strain evidence="7">JIR-001</strain>
    </source>
</reference>
<reference evidence="7" key="1">
    <citation type="journal article" date="2013" name="Int. J. Syst. Evol. Microbiol.">
        <title>Polycladomyces abyssicola gen. nov., sp. nov., a thermophilic filamentous bacterium isolated from hemipelagic sediment.</title>
        <authorList>
            <person name="Tsubouchi T."/>
            <person name="Shimane Y."/>
            <person name="Mori K."/>
            <person name="Usui K."/>
            <person name="Hiraki T."/>
            <person name="Tame A."/>
            <person name="Uematsu K."/>
            <person name="Maruyama T."/>
            <person name="Hatada Y."/>
        </authorList>
    </citation>
    <scope>NUCLEOTIDE SEQUENCE</scope>
    <source>
        <strain evidence="7">JIR-001</strain>
    </source>
</reference>
<dbReference type="InterPro" id="IPR011141">
    <property type="entry name" value="Polyketide_synthase_type-III"/>
</dbReference>
<protein>
    <submittedName>
        <fullName evidence="7">Putative chalcone synthase</fullName>
    </submittedName>
</protein>
<organism evidence="7 8">
    <name type="scientific">Polycladomyces abyssicola</name>
    <dbReference type="NCBI Taxonomy" id="1125966"/>
    <lineage>
        <taxon>Bacteria</taxon>
        <taxon>Bacillati</taxon>
        <taxon>Bacillota</taxon>
        <taxon>Bacilli</taxon>
        <taxon>Bacillales</taxon>
        <taxon>Thermoactinomycetaceae</taxon>
        <taxon>Polycladomyces</taxon>
    </lineage>
</organism>
<evidence type="ECO:0000256" key="4">
    <source>
        <dbReference type="PIRSR" id="PIRSR000451-1"/>
    </source>
</evidence>
<dbReference type="KEGG" id="pabs:JIR001_06360"/>
<feature type="active site" description="Acyl-thioester intermediate" evidence="4">
    <location>
        <position position="139"/>
    </location>
</feature>
<feature type="domain" description="Chalcone/stilbene synthase C-terminal" evidence="6">
    <location>
        <begin position="229"/>
        <end position="352"/>
    </location>
</feature>
<dbReference type="PIRSF" id="PIRSF000451">
    <property type="entry name" value="PKS_III"/>
    <property type="match status" value="1"/>
</dbReference>
<dbReference type="GO" id="GO:0030639">
    <property type="term" value="P:polyketide biosynthetic process"/>
    <property type="evidence" value="ECO:0007669"/>
    <property type="project" value="TreeGrafter"/>
</dbReference>
<dbReference type="Gene3D" id="3.40.47.10">
    <property type="match status" value="2"/>
</dbReference>
<name>A0A8D5ZN11_9BACL</name>
<dbReference type="InterPro" id="IPR016039">
    <property type="entry name" value="Thiolase-like"/>
</dbReference>
<evidence type="ECO:0000313" key="8">
    <source>
        <dbReference type="Proteomes" id="UP000677436"/>
    </source>
</evidence>
<evidence type="ECO:0000256" key="3">
    <source>
        <dbReference type="ARBA" id="ARBA00023315"/>
    </source>
</evidence>
<dbReference type="GO" id="GO:0016747">
    <property type="term" value="F:acyltransferase activity, transferring groups other than amino-acyl groups"/>
    <property type="evidence" value="ECO:0007669"/>
    <property type="project" value="InterPro"/>
</dbReference>
<evidence type="ECO:0000259" key="6">
    <source>
        <dbReference type="Pfam" id="PF02797"/>
    </source>
</evidence>
<dbReference type="CDD" id="cd00831">
    <property type="entry name" value="CHS_like"/>
    <property type="match status" value="1"/>
</dbReference>
<dbReference type="Pfam" id="PF02797">
    <property type="entry name" value="Chal_sti_synt_C"/>
    <property type="match status" value="1"/>
</dbReference>
<evidence type="ECO:0000259" key="5">
    <source>
        <dbReference type="Pfam" id="PF00195"/>
    </source>
</evidence>
<evidence type="ECO:0000256" key="1">
    <source>
        <dbReference type="ARBA" id="ARBA00005531"/>
    </source>
</evidence>
<sequence length="356" mass="40037">MGTIVSVGTAVPPHSIHQQEVREFARHLFRDSFSDVDRLLGIFDRTAIQTRWFSRPREWFEQDHSFSDRNEAYIEAACRLGEAAVRRCLDRVGLEPYEVDVFLFVSTTGLATPSIDAHLINRLGMNPHVRRTPIWGLGCAGGAVGLSRAMETARAYPEARVLLLTVELCGLTFRREDRSKSNLVASSLFADGAAAVLLVGDRATVPRPTSGPRLLDAMSTTWRDSLEIMGWEVCDDGLQVVFSKDIPSIVRREVRPNVDRFLARRKLVCSDIHRWITHPGGLKVLQAYREAMDLPAEKLHHAQEVLRNYGNMSSATVLFVLEREMRESHEPGEYGLVTALGPGFSSELVLLQWEER</sequence>
<accession>A0A8D5ZN11</accession>
<dbReference type="Pfam" id="PF00195">
    <property type="entry name" value="Chal_sti_synt_N"/>
    <property type="match status" value="1"/>
</dbReference>
<dbReference type="InterPro" id="IPR001099">
    <property type="entry name" value="Chalcone/stilbene_synt_N"/>
</dbReference>
<dbReference type="SUPFAM" id="SSF53901">
    <property type="entry name" value="Thiolase-like"/>
    <property type="match status" value="1"/>
</dbReference>
<dbReference type="Proteomes" id="UP000677436">
    <property type="component" value="Chromosome"/>
</dbReference>
<comment type="similarity">
    <text evidence="1">Belongs to the thiolase-like superfamily. Chalcone/stilbene synthases family.</text>
</comment>
<dbReference type="EMBL" id="AP024601">
    <property type="protein sequence ID" value="BCU80853.1"/>
    <property type="molecule type" value="Genomic_DNA"/>
</dbReference>
<gene>
    <name evidence="7" type="primary">bcsA</name>
    <name evidence="7" type="ORF">JIR001_06360</name>
</gene>
<dbReference type="PANTHER" id="PTHR11877:SF99">
    <property type="entry name" value="1,3,6,8-TETRAHYDROXYNAPHTHALENE SYNTHASE"/>
    <property type="match status" value="1"/>
</dbReference>